<proteinExistence type="predicted"/>
<dbReference type="InterPro" id="IPR051205">
    <property type="entry name" value="UbiH/COQ6_monooxygenase"/>
</dbReference>
<dbReference type="InterPro" id="IPR036188">
    <property type="entry name" value="FAD/NAD-bd_sf"/>
</dbReference>
<dbReference type="Gene3D" id="3.50.50.60">
    <property type="entry name" value="FAD/NAD(P)-binding domain"/>
    <property type="match status" value="2"/>
</dbReference>
<dbReference type="NCBIfam" id="NF006593">
    <property type="entry name" value="PRK09126.1"/>
    <property type="match status" value="1"/>
</dbReference>
<evidence type="ECO:0000313" key="2">
    <source>
        <dbReference type="EMBL" id="SHF66103.1"/>
    </source>
</evidence>
<gene>
    <name evidence="2" type="ORF">SAMN02745117_02382</name>
</gene>
<name>A0A1M5DGE3_9BURK</name>
<evidence type="ECO:0000259" key="1">
    <source>
        <dbReference type="Pfam" id="PF01494"/>
    </source>
</evidence>
<sequence length="421" mass="46382">MPQPSPEPSSVVDIAIVGGGPVGLAFTRSLQGSGLRVLVIERQRLQALEQPASDGREIALTHASRRILESLGVWDCLHPADISPLRDAQIFNGPSSFALNITAQQGGVEQLGYFVPNHLIRQALFDVLQDQPGFALRSGVGVEDIQTGTDCHTLRLSDGQTVQARLVVAADSRHSQTRRMMGIGAALHDFGRTMLVCRFAHEVPHHHITWQWFDHAQTLALLPLNRATCLDDTDPDEQDDGLGEDSLPYRSNVVLTLPPHEMQQMQALDELTFSANIQRRFAARLGAMQQVGAIHTYPLVAVYAHRFAASRYALIGDAAVGMHPITAHGFNFGLQGQQRLADRIWLAHRRHQDFAADSVLQSYERAHRLATWPLYQTTNAIATLYTDDRVPARLVRDGALRLANAVLPFKKAIAAHLSQAT</sequence>
<dbReference type="EMBL" id="FQUZ01000033">
    <property type="protein sequence ID" value="SHF66103.1"/>
    <property type="molecule type" value="Genomic_DNA"/>
</dbReference>
<dbReference type="Proteomes" id="UP000184327">
    <property type="component" value="Unassembled WGS sequence"/>
</dbReference>
<dbReference type="Pfam" id="PF01494">
    <property type="entry name" value="FAD_binding_3"/>
    <property type="match status" value="1"/>
</dbReference>
<dbReference type="GO" id="GO:0071949">
    <property type="term" value="F:FAD binding"/>
    <property type="evidence" value="ECO:0007669"/>
    <property type="project" value="InterPro"/>
</dbReference>
<keyword evidence="3" id="KW-1185">Reference proteome</keyword>
<evidence type="ECO:0000313" key="3">
    <source>
        <dbReference type="Proteomes" id="UP000184327"/>
    </source>
</evidence>
<organism evidence="2 3">
    <name type="scientific">Lampropedia hyalina DSM 16112</name>
    <dbReference type="NCBI Taxonomy" id="1122156"/>
    <lineage>
        <taxon>Bacteria</taxon>
        <taxon>Pseudomonadati</taxon>
        <taxon>Pseudomonadota</taxon>
        <taxon>Betaproteobacteria</taxon>
        <taxon>Burkholderiales</taxon>
        <taxon>Comamonadaceae</taxon>
        <taxon>Lampropedia</taxon>
    </lineage>
</organism>
<dbReference type="AlphaFoldDB" id="A0A1M5DGE3"/>
<dbReference type="SUPFAM" id="SSF51905">
    <property type="entry name" value="FAD/NAD(P)-binding domain"/>
    <property type="match status" value="1"/>
</dbReference>
<dbReference type="PRINTS" id="PR00420">
    <property type="entry name" value="RNGMNOXGNASE"/>
</dbReference>
<dbReference type="RefSeq" id="WP_073356910.1">
    <property type="nucleotide sequence ID" value="NZ_FQUZ01000033.1"/>
</dbReference>
<dbReference type="OrthoDB" id="9769565at2"/>
<dbReference type="STRING" id="1122156.SAMN02745117_02382"/>
<protein>
    <submittedName>
        <fullName evidence="2">Ubiquinone biosynthesis hydroxylase, UbiH/UbiF/VisC/COQ6 family</fullName>
    </submittedName>
</protein>
<keyword evidence="2" id="KW-0830">Ubiquinone</keyword>
<dbReference type="PANTHER" id="PTHR43876:SF25">
    <property type="entry name" value="MONOOXYGENASE NMA2164"/>
    <property type="match status" value="1"/>
</dbReference>
<dbReference type="PANTHER" id="PTHR43876">
    <property type="entry name" value="UBIQUINONE BIOSYNTHESIS MONOOXYGENASE COQ6, MITOCHONDRIAL"/>
    <property type="match status" value="1"/>
</dbReference>
<accession>A0A1M5DGE3</accession>
<feature type="domain" description="FAD-binding" evidence="1">
    <location>
        <begin position="12"/>
        <end position="374"/>
    </location>
</feature>
<dbReference type="InterPro" id="IPR002938">
    <property type="entry name" value="FAD-bd"/>
</dbReference>
<reference evidence="2 3" key="1">
    <citation type="submission" date="2016-11" db="EMBL/GenBank/DDBJ databases">
        <authorList>
            <person name="Jaros S."/>
            <person name="Januszkiewicz K."/>
            <person name="Wedrychowicz H."/>
        </authorList>
    </citation>
    <scope>NUCLEOTIDE SEQUENCE [LARGE SCALE GENOMIC DNA]</scope>
    <source>
        <strain evidence="2 3">DSM 16112</strain>
    </source>
</reference>